<gene>
    <name evidence="2" type="ORF">LSCM1_02456</name>
</gene>
<evidence type="ECO:0000313" key="2">
    <source>
        <dbReference type="EMBL" id="KAG5468476.1"/>
    </source>
</evidence>
<protein>
    <recommendedName>
        <fullName evidence="4">Wings apart-like protein C-terminal domain-containing protein</fullName>
    </recommendedName>
</protein>
<accession>A0A836H0A3</accession>
<feature type="compositionally biased region" description="Low complexity" evidence="1">
    <location>
        <begin position="68"/>
        <end position="91"/>
    </location>
</feature>
<feature type="region of interest" description="Disordered" evidence="1">
    <location>
        <begin position="27"/>
        <end position="95"/>
    </location>
</feature>
<keyword evidence="3" id="KW-1185">Reference proteome</keyword>
<feature type="compositionally biased region" description="Polar residues" evidence="1">
    <location>
        <begin position="36"/>
        <end position="48"/>
    </location>
</feature>
<organism evidence="2 3">
    <name type="scientific">Leishmania martiniquensis</name>
    <dbReference type="NCBI Taxonomy" id="1580590"/>
    <lineage>
        <taxon>Eukaryota</taxon>
        <taxon>Discoba</taxon>
        <taxon>Euglenozoa</taxon>
        <taxon>Kinetoplastea</taxon>
        <taxon>Metakinetoplastina</taxon>
        <taxon>Trypanosomatida</taxon>
        <taxon>Trypanosomatidae</taxon>
        <taxon>Leishmaniinae</taxon>
        <taxon>Leishmania</taxon>
    </lineage>
</organism>
<reference evidence="2 3" key="1">
    <citation type="submission" date="2021-03" db="EMBL/GenBank/DDBJ databases">
        <title>Leishmania (Mundinia) martiniquensis Genome sequencing and assembly.</title>
        <authorList>
            <person name="Almutairi H."/>
            <person name="Gatherer D."/>
        </authorList>
    </citation>
    <scope>NUCLEOTIDE SEQUENCE [LARGE SCALE GENOMIC DNA]</scope>
    <source>
        <strain evidence="2">LSCM1</strain>
    </source>
</reference>
<feature type="compositionally biased region" description="Polar residues" evidence="1">
    <location>
        <begin position="561"/>
        <end position="570"/>
    </location>
</feature>
<dbReference type="KEGG" id="lmat:92512551"/>
<sequence>MATKRPRSRIDVGSVVEELLTLPVYSAPHEEESVDTESSACQKHSSPPGTEADVRHPAAVKRLRTLESSAGVSSRSPSSASPSSPRTASDSIGGDEIDLLRRKDEEVADMVLFLAQTVAETSSRHALTELVSFLDRLSISRVMLALKRAGGLTAFVSSLHQATSVTEKDRRVIIALFAGLIGHADAGALFQESVVTFLVQSLLPADAQGTSAAFHCSSGSHWSARPKQKGAAQRPSTHTSRGVADSLEGQVAKLCEGAAERLEAFEDRSCASLALCALLTLMFVYNRTPHITARRNLSVPLLFARAGGIEQLGRLLTDRDTRGHALALIEVLTATDELSTQNASILALVPALVAQLHIRDARVAVLKALTNISNILPHALSATGTVATFAQFALDAFSRSQALGITDEEEIFALCCAINVIKYESKTDCTEAELSSALVASRNILVSLAHAMMNSYECNSTEHLVRSGYYALLIGALSLVSLADEEGRTTLRVPAMTAVARVSDGTPVGCAAGHQPMRIVVAIIQEFLLFQSSAGTLTVEALAEMRALVDRILHSNHIDVTPQSDHSSAPGQGPALAPSHEDDDLVLGQLL</sequence>
<dbReference type="GeneID" id="92512551"/>
<dbReference type="AlphaFoldDB" id="A0A836H0A3"/>
<dbReference type="EMBL" id="JAFEUZ010000034">
    <property type="protein sequence ID" value="KAG5468476.1"/>
    <property type="molecule type" value="Genomic_DNA"/>
</dbReference>
<feature type="region of interest" description="Disordered" evidence="1">
    <location>
        <begin position="219"/>
        <end position="243"/>
    </location>
</feature>
<comment type="caution">
    <text evidence="2">The sequence shown here is derived from an EMBL/GenBank/DDBJ whole genome shotgun (WGS) entry which is preliminary data.</text>
</comment>
<evidence type="ECO:0000256" key="1">
    <source>
        <dbReference type="SAM" id="MobiDB-lite"/>
    </source>
</evidence>
<evidence type="ECO:0000313" key="3">
    <source>
        <dbReference type="Proteomes" id="UP000673552"/>
    </source>
</evidence>
<dbReference type="RefSeq" id="XP_067175414.1">
    <property type="nucleotide sequence ID" value="XM_067320039.1"/>
</dbReference>
<proteinExistence type="predicted"/>
<dbReference type="Proteomes" id="UP000673552">
    <property type="component" value="Chromosome 34"/>
</dbReference>
<dbReference type="OrthoDB" id="273534at2759"/>
<evidence type="ECO:0008006" key="4">
    <source>
        <dbReference type="Google" id="ProtNLM"/>
    </source>
</evidence>
<name>A0A836H0A3_9TRYP</name>
<feature type="region of interest" description="Disordered" evidence="1">
    <location>
        <begin position="559"/>
        <end position="582"/>
    </location>
</feature>